<gene>
    <name evidence="3" type="ORF">ACFPQB_18905</name>
</gene>
<feature type="signal peptide" evidence="2">
    <location>
        <begin position="1"/>
        <end position="32"/>
    </location>
</feature>
<keyword evidence="4" id="KW-1185">Reference proteome</keyword>
<dbReference type="RefSeq" id="WP_136431816.1">
    <property type="nucleotide sequence ID" value="NZ_JBHSNS010000012.1"/>
</dbReference>
<sequence>MTARTATYASVSLALAATLAAAALTRTPTASADDSDFDVTSVKVNAATNVSSTFNQPLDVARTTASQFYAPHLNADTPHVHRATTIAFSNGNRTATVGLDRALHDHATAELDWVIDNVRSTSGETVYDKHWDVWAVGSER</sequence>
<reference evidence="4" key="1">
    <citation type="journal article" date="2019" name="Int. J. Syst. Evol. Microbiol.">
        <title>The Global Catalogue of Microorganisms (GCM) 10K type strain sequencing project: providing services to taxonomists for standard genome sequencing and annotation.</title>
        <authorList>
            <consortium name="The Broad Institute Genomics Platform"/>
            <consortium name="The Broad Institute Genome Sequencing Center for Infectious Disease"/>
            <person name="Wu L."/>
            <person name="Ma J."/>
        </authorList>
    </citation>
    <scope>NUCLEOTIDE SEQUENCE [LARGE SCALE GENOMIC DNA]</scope>
    <source>
        <strain evidence="4">YIM 94188</strain>
    </source>
</reference>
<evidence type="ECO:0000313" key="3">
    <source>
        <dbReference type="EMBL" id="MFC5730994.1"/>
    </source>
</evidence>
<organism evidence="3 4">
    <name type="scientific">Nocardioides vastitatis</name>
    <dbReference type="NCBI Taxonomy" id="2568655"/>
    <lineage>
        <taxon>Bacteria</taxon>
        <taxon>Bacillati</taxon>
        <taxon>Actinomycetota</taxon>
        <taxon>Actinomycetes</taxon>
        <taxon>Propionibacteriales</taxon>
        <taxon>Nocardioidaceae</taxon>
        <taxon>Nocardioides</taxon>
    </lineage>
</organism>
<dbReference type="Proteomes" id="UP001596072">
    <property type="component" value="Unassembled WGS sequence"/>
</dbReference>
<dbReference type="Gene3D" id="2.60.40.1220">
    <property type="match status" value="1"/>
</dbReference>
<protein>
    <submittedName>
        <fullName evidence="3">Uncharacterized protein</fullName>
    </submittedName>
</protein>
<comment type="caution">
    <text evidence="3">The sequence shown here is derived from an EMBL/GenBank/DDBJ whole genome shotgun (WGS) entry which is preliminary data.</text>
</comment>
<dbReference type="EMBL" id="JBHSNS010000012">
    <property type="protein sequence ID" value="MFC5730994.1"/>
    <property type="molecule type" value="Genomic_DNA"/>
</dbReference>
<evidence type="ECO:0000313" key="4">
    <source>
        <dbReference type="Proteomes" id="UP001596072"/>
    </source>
</evidence>
<evidence type="ECO:0000256" key="2">
    <source>
        <dbReference type="SAM" id="SignalP"/>
    </source>
</evidence>
<keyword evidence="1 2" id="KW-0732">Signal</keyword>
<evidence type="ECO:0000256" key="1">
    <source>
        <dbReference type="ARBA" id="ARBA00022729"/>
    </source>
</evidence>
<accession>A0ABW0ZJ43</accession>
<proteinExistence type="predicted"/>
<feature type="chain" id="PRO_5046164232" evidence="2">
    <location>
        <begin position="33"/>
        <end position="140"/>
    </location>
</feature>
<name>A0ABW0ZJ43_9ACTN</name>
<dbReference type="InterPro" id="IPR014755">
    <property type="entry name" value="Cu-Rt/internalin_Ig-like"/>
</dbReference>